<evidence type="ECO:0000313" key="5">
    <source>
        <dbReference type="EnsemblMetazoa" id="XP_019763004.1"/>
    </source>
</evidence>
<dbReference type="InterPro" id="IPR014044">
    <property type="entry name" value="CAP_dom"/>
</dbReference>
<dbReference type="Proteomes" id="UP000019118">
    <property type="component" value="Unassembled WGS sequence"/>
</dbReference>
<evidence type="ECO:0000259" key="4">
    <source>
        <dbReference type="SMART" id="SM00198"/>
    </source>
</evidence>
<reference evidence="6" key="1">
    <citation type="journal article" date="2013" name="Genome Biol.">
        <title>Draft genome of the mountain pine beetle, Dendroctonus ponderosae Hopkins, a major forest pest.</title>
        <authorList>
            <person name="Keeling C.I."/>
            <person name="Yuen M.M."/>
            <person name="Liao N.Y."/>
            <person name="Docking T.R."/>
            <person name="Chan S.K."/>
            <person name="Taylor G.A."/>
            <person name="Palmquist D.L."/>
            <person name="Jackman S.D."/>
            <person name="Nguyen A."/>
            <person name="Li M."/>
            <person name="Henderson H."/>
            <person name="Janes J.K."/>
            <person name="Zhao Y."/>
            <person name="Pandoh P."/>
            <person name="Moore R."/>
            <person name="Sperling F.A."/>
            <person name="Huber D.P."/>
            <person name="Birol I."/>
            <person name="Jones S.J."/>
            <person name="Bohlmann J."/>
        </authorList>
    </citation>
    <scope>NUCLEOTIDE SEQUENCE</scope>
</reference>
<sequence length="298" mass="34407">MKRVNFTLLICLLNILQLCCDALIQDITWCSLPKCKIKENHTICKWGIICPPDQTCETNVNFNKQMKDYIMELHNKKRNIIALGEDEQVPEKVRKAADMNVLQWHVHLEYVARCHSRQCDFNHDECRVVPDFDRVGQNIYTKSFTNKDPDHVDTKSIIDQGVEGLRSRFQKMCGHTQLFAITGWYNEIKHATEDIYNQWDKTSESSGHYTQLIWAKTTHIGCGLSQTRNHKKLTFYLVCNYGLQGNIKQKPIYSVGEPCSKCPEDKECNPQFKGLCGTIEAYAFKCPCEENQEGENGD</sequence>
<comment type="subcellular location">
    <subcellularLocation>
        <location evidence="1">Secreted</location>
    </subcellularLocation>
</comment>
<evidence type="ECO:0000256" key="2">
    <source>
        <dbReference type="ARBA" id="ARBA00022525"/>
    </source>
</evidence>
<protein>
    <recommendedName>
        <fullName evidence="4">SCP domain-containing protein</fullName>
    </recommendedName>
</protein>
<dbReference type="SMART" id="SM00198">
    <property type="entry name" value="SCP"/>
    <property type="match status" value="1"/>
</dbReference>
<dbReference type="InterPro" id="IPR035940">
    <property type="entry name" value="CAP_sf"/>
</dbReference>
<proteinExistence type="predicted"/>
<evidence type="ECO:0000313" key="6">
    <source>
        <dbReference type="Proteomes" id="UP000019118"/>
    </source>
</evidence>
<feature type="signal peptide" evidence="3">
    <location>
        <begin position="1"/>
        <end position="22"/>
    </location>
</feature>
<dbReference type="InterPro" id="IPR018244">
    <property type="entry name" value="Allrgn_V5/Tpx1_CS"/>
</dbReference>
<dbReference type="EnsemblMetazoa" id="XM_019907445.1">
    <property type="protein sequence ID" value="XP_019763004.1"/>
    <property type="gene ID" value="LOC109539595"/>
</dbReference>
<dbReference type="Gene3D" id="3.40.33.10">
    <property type="entry name" value="CAP"/>
    <property type="match status" value="1"/>
</dbReference>
<evidence type="ECO:0000256" key="3">
    <source>
        <dbReference type="SAM" id="SignalP"/>
    </source>
</evidence>
<gene>
    <name evidence="5" type="primary">109539595</name>
</gene>
<dbReference type="SUPFAM" id="SSF55797">
    <property type="entry name" value="PR-1-like"/>
    <property type="match status" value="1"/>
</dbReference>
<feature type="chain" id="PRO_5043658523" description="SCP domain-containing protein" evidence="3">
    <location>
        <begin position="23"/>
        <end position="298"/>
    </location>
</feature>
<feature type="domain" description="SCP" evidence="4">
    <location>
        <begin position="65"/>
        <end position="249"/>
    </location>
</feature>
<evidence type="ECO:0000256" key="1">
    <source>
        <dbReference type="ARBA" id="ARBA00004613"/>
    </source>
</evidence>
<organism evidence="5 6">
    <name type="scientific">Dendroctonus ponderosae</name>
    <name type="common">Mountain pine beetle</name>
    <dbReference type="NCBI Taxonomy" id="77166"/>
    <lineage>
        <taxon>Eukaryota</taxon>
        <taxon>Metazoa</taxon>
        <taxon>Ecdysozoa</taxon>
        <taxon>Arthropoda</taxon>
        <taxon>Hexapoda</taxon>
        <taxon>Insecta</taxon>
        <taxon>Pterygota</taxon>
        <taxon>Neoptera</taxon>
        <taxon>Endopterygota</taxon>
        <taxon>Coleoptera</taxon>
        <taxon>Polyphaga</taxon>
        <taxon>Cucujiformia</taxon>
        <taxon>Curculionidae</taxon>
        <taxon>Scolytinae</taxon>
        <taxon>Dendroctonus</taxon>
    </lineage>
</organism>
<dbReference type="AlphaFoldDB" id="A0AAR5PPQ9"/>
<keyword evidence="3" id="KW-0732">Signal</keyword>
<dbReference type="CDD" id="cd05380">
    <property type="entry name" value="CAP_euk"/>
    <property type="match status" value="1"/>
</dbReference>
<keyword evidence="6" id="KW-1185">Reference proteome</keyword>
<reference evidence="5" key="2">
    <citation type="submission" date="2024-08" db="UniProtKB">
        <authorList>
            <consortium name="EnsemblMetazoa"/>
        </authorList>
    </citation>
    <scope>IDENTIFICATION</scope>
</reference>
<dbReference type="Pfam" id="PF00188">
    <property type="entry name" value="CAP"/>
    <property type="match status" value="1"/>
</dbReference>
<dbReference type="PRINTS" id="PR00837">
    <property type="entry name" value="V5TPXLIKE"/>
</dbReference>
<dbReference type="PROSITE" id="PS01009">
    <property type="entry name" value="CRISP_1"/>
    <property type="match status" value="1"/>
</dbReference>
<name>A0AAR5PPQ9_DENPD</name>
<accession>A0AAR5PPQ9</accession>
<dbReference type="PANTHER" id="PTHR10334">
    <property type="entry name" value="CYSTEINE-RICH SECRETORY PROTEIN-RELATED"/>
    <property type="match status" value="1"/>
</dbReference>
<dbReference type="InterPro" id="IPR001283">
    <property type="entry name" value="CRISP-related"/>
</dbReference>
<keyword evidence="2" id="KW-0964">Secreted</keyword>
<dbReference type="GO" id="GO:0005576">
    <property type="term" value="C:extracellular region"/>
    <property type="evidence" value="ECO:0007669"/>
    <property type="project" value="UniProtKB-SubCell"/>
</dbReference>